<keyword evidence="1" id="KW-0812">Transmembrane</keyword>
<dbReference type="AlphaFoldDB" id="A0A2T7WTC3"/>
<dbReference type="Gene3D" id="3.60.10.10">
    <property type="entry name" value="Endonuclease/exonuclease/phosphatase"/>
    <property type="match status" value="1"/>
</dbReference>
<sequence length="336" mass="34212">MPKAPRPVFIAALLAGLALATIVVWPQGVGIHRLPFIANAIALRGVLALGVAIAALLVGALAAWRRRGGAVAVLAIALAAVAVGNGAVLLGRSMVPPAQDARTGGELTVVSWNAYGGGASPESIARLIRETGADVVALPETDAFAAARIAGLLAEEGVSMRHDTIAAAPGGESIPSSLLVSSALGPYERDTTVASTPGLPSAVWRPVEGGGPTVVVAHPMPPLADVVDQWEAGLRWIAARCTERDVIVAGDLNATIDHFAGLGLDGAGIGGCRDAAAQHGRAGAATWPVWLPVALGAPIDHVLAGSAWRVTRFDVRGDMDDAGSDHRPIVATLVRR</sequence>
<feature type="domain" description="Endonuclease/exonuclease/phosphatase" evidence="2">
    <location>
        <begin position="110"/>
        <end position="326"/>
    </location>
</feature>
<reference evidence="3 4" key="1">
    <citation type="submission" date="2018-04" db="EMBL/GenBank/DDBJ databases">
        <authorList>
            <person name="Go L.Y."/>
            <person name="Mitchell J.A."/>
        </authorList>
    </citation>
    <scope>NUCLEOTIDE SEQUENCE [LARGE SCALE GENOMIC DNA]</scope>
    <source>
        <strain evidence="3 4">TPD7010</strain>
    </source>
</reference>
<name>A0A2T7WTC3_MICTE</name>
<feature type="transmembrane region" description="Helical" evidence="1">
    <location>
        <begin position="71"/>
        <end position="90"/>
    </location>
</feature>
<dbReference type="SUPFAM" id="SSF56219">
    <property type="entry name" value="DNase I-like"/>
    <property type="match status" value="1"/>
</dbReference>
<dbReference type="RefSeq" id="WP_116536753.1">
    <property type="nucleotide sequence ID" value="NZ_QDFT01000006.1"/>
</dbReference>
<keyword evidence="3" id="KW-0269">Exonuclease</keyword>
<accession>A0A2T7WTC3</accession>
<keyword evidence="3" id="KW-0540">Nuclease</keyword>
<gene>
    <name evidence="3" type="ORF">DC432_03820</name>
</gene>
<dbReference type="GO" id="GO:0004527">
    <property type="term" value="F:exonuclease activity"/>
    <property type="evidence" value="ECO:0007669"/>
    <property type="project" value="UniProtKB-KW"/>
</dbReference>
<dbReference type="EMBL" id="QDFT01000006">
    <property type="protein sequence ID" value="PVE77836.1"/>
    <property type="molecule type" value="Genomic_DNA"/>
</dbReference>
<keyword evidence="1" id="KW-1133">Transmembrane helix</keyword>
<keyword evidence="3" id="KW-0378">Hydrolase</keyword>
<dbReference type="InterPro" id="IPR036691">
    <property type="entry name" value="Endo/exonu/phosph_ase_sf"/>
</dbReference>
<dbReference type="InterPro" id="IPR005135">
    <property type="entry name" value="Endo/exonuclease/phosphatase"/>
</dbReference>
<dbReference type="Pfam" id="PF03372">
    <property type="entry name" value="Exo_endo_phos"/>
    <property type="match status" value="1"/>
</dbReference>
<comment type="caution">
    <text evidence="3">The sequence shown here is derived from an EMBL/GenBank/DDBJ whole genome shotgun (WGS) entry which is preliminary data.</text>
</comment>
<evidence type="ECO:0000313" key="3">
    <source>
        <dbReference type="EMBL" id="PVE77836.1"/>
    </source>
</evidence>
<evidence type="ECO:0000313" key="4">
    <source>
        <dbReference type="Proteomes" id="UP000244649"/>
    </source>
</evidence>
<proteinExistence type="predicted"/>
<dbReference type="Proteomes" id="UP000244649">
    <property type="component" value="Unassembled WGS sequence"/>
</dbReference>
<protein>
    <submittedName>
        <fullName evidence="3">Endonuclease/exonuclease/phosphatase family protein</fullName>
    </submittedName>
</protein>
<keyword evidence="3" id="KW-0255">Endonuclease</keyword>
<keyword evidence="1" id="KW-0472">Membrane</keyword>
<organism evidence="3 4">
    <name type="scientific">Microbacterium testaceum</name>
    <name type="common">Aureobacterium testaceum</name>
    <name type="synonym">Brevibacterium testaceum</name>
    <dbReference type="NCBI Taxonomy" id="2033"/>
    <lineage>
        <taxon>Bacteria</taxon>
        <taxon>Bacillati</taxon>
        <taxon>Actinomycetota</taxon>
        <taxon>Actinomycetes</taxon>
        <taxon>Micrococcales</taxon>
        <taxon>Microbacteriaceae</taxon>
        <taxon>Microbacterium</taxon>
    </lineage>
</organism>
<dbReference type="GO" id="GO:0004519">
    <property type="term" value="F:endonuclease activity"/>
    <property type="evidence" value="ECO:0007669"/>
    <property type="project" value="UniProtKB-KW"/>
</dbReference>
<feature type="transmembrane region" description="Helical" evidence="1">
    <location>
        <begin position="36"/>
        <end position="64"/>
    </location>
</feature>
<evidence type="ECO:0000256" key="1">
    <source>
        <dbReference type="SAM" id="Phobius"/>
    </source>
</evidence>
<evidence type="ECO:0000259" key="2">
    <source>
        <dbReference type="Pfam" id="PF03372"/>
    </source>
</evidence>